<comment type="caution">
    <text evidence="2">The sequence shown here is derived from an EMBL/GenBank/DDBJ whole genome shotgun (WGS) entry which is preliminary data.</text>
</comment>
<gene>
    <name evidence="2" type="ORF">GCM10023184_03180</name>
</gene>
<reference evidence="3" key="1">
    <citation type="journal article" date="2019" name="Int. J. Syst. Evol. Microbiol.">
        <title>The Global Catalogue of Microorganisms (GCM) 10K type strain sequencing project: providing services to taxonomists for standard genome sequencing and annotation.</title>
        <authorList>
            <consortium name="The Broad Institute Genomics Platform"/>
            <consortium name="The Broad Institute Genome Sequencing Center for Infectious Disease"/>
            <person name="Wu L."/>
            <person name="Ma J."/>
        </authorList>
    </citation>
    <scope>NUCLEOTIDE SEQUENCE [LARGE SCALE GENOMIC DNA]</scope>
    <source>
        <strain evidence="3">JCM 17919</strain>
    </source>
</reference>
<evidence type="ECO:0000313" key="2">
    <source>
        <dbReference type="EMBL" id="GAA4318758.1"/>
    </source>
</evidence>
<name>A0ABP8G6Z9_9BACT</name>
<feature type="transmembrane region" description="Helical" evidence="1">
    <location>
        <begin position="180"/>
        <end position="197"/>
    </location>
</feature>
<dbReference type="Proteomes" id="UP001501725">
    <property type="component" value="Unassembled WGS sequence"/>
</dbReference>
<dbReference type="RefSeq" id="WP_345252848.1">
    <property type="nucleotide sequence ID" value="NZ_BAABGY010000001.1"/>
</dbReference>
<organism evidence="2 3">
    <name type="scientific">Flaviaesturariibacter amylovorans</name>
    <dbReference type="NCBI Taxonomy" id="1084520"/>
    <lineage>
        <taxon>Bacteria</taxon>
        <taxon>Pseudomonadati</taxon>
        <taxon>Bacteroidota</taxon>
        <taxon>Chitinophagia</taxon>
        <taxon>Chitinophagales</taxon>
        <taxon>Chitinophagaceae</taxon>
        <taxon>Flaviaestuariibacter</taxon>
    </lineage>
</organism>
<sequence length="215" mass="24371">MYRPLLLLLLLCTACARKGPVPSAGDPVKHLEALSIDAIDTMHFAPAPAADYVRMTDYALRLKADTARNEQSVKGEVLLTALAAHLRSELDSGRLDPVDAQVTALIGTYHQNQFFIYQPRPSDFIKLAHYACNGDYAYIHSRMVHRWYFWPLVAGAAALLAFYAATFYPFSGWRKRKRTRLLLSYVLVMTVLLAILFKSTCHKYVTQHTFYGIRL</sequence>
<accession>A0ABP8G6Z9</accession>
<evidence type="ECO:0008006" key="4">
    <source>
        <dbReference type="Google" id="ProtNLM"/>
    </source>
</evidence>
<evidence type="ECO:0000256" key="1">
    <source>
        <dbReference type="SAM" id="Phobius"/>
    </source>
</evidence>
<feature type="transmembrane region" description="Helical" evidence="1">
    <location>
        <begin position="147"/>
        <end position="168"/>
    </location>
</feature>
<dbReference type="EMBL" id="BAABGY010000001">
    <property type="protein sequence ID" value="GAA4318758.1"/>
    <property type="molecule type" value="Genomic_DNA"/>
</dbReference>
<protein>
    <recommendedName>
        <fullName evidence="4">Lipoprotein</fullName>
    </recommendedName>
</protein>
<keyword evidence="3" id="KW-1185">Reference proteome</keyword>
<keyword evidence="1" id="KW-0472">Membrane</keyword>
<evidence type="ECO:0000313" key="3">
    <source>
        <dbReference type="Proteomes" id="UP001501725"/>
    </source>
</evidence>
<keyword evidence="1" id="KW-0812">Transmembrane</keyword>
<proteinExistence type="predicted"/>
<keyword evidence="1" id="KW-1133">Transmembrane helix</keyword>